<dbReference type="Proteomes" id="UP001057402">
    <property type="component" value="Chromosome 10"/>
</dbReference>
<comment type="caution">
    <text evidence="1">The sequence shown here is derived from an EMBL/GenBank/DDBJ whole genome shotgun (WGS) entry which is preliminary data.</text>
</comment>
<dbReference type="EMBL" id="CM042889">
    <property type="protein sequence ID" value="KAI4318960.1"/>
    <property type="molecule type" value="Genomic_DNA"/>
</dbReference>
<sequence>MASASPPILPISVPHQSTPVPTATAAATEEATQASALRNLLNNLSTTASSALSQRRPWSELLDRSAFSKPESISDATLRLRKNYAYFRLNYLLLVSASLTLSLLTHPFSLLLLLSLFSAWLFLFLLRTPNSPPLVFLGRTYSDRETLGILLALTAFVLFLTSVGSVIISALFIGVALVCLHGAFRVPEDLFLDDQEPSAATGFLSFLGGAAPSAAASAAPAILAAARI</sequence>
<evidence type="ECO:0000313" key="2">
    <source>
        <dbReference type="Proteomes" id="UP001057402"/>
    </source>
</evidence>
<reference evidence="2" key="1">
    <citation type="journal article" date="2023" name="Front. Plant Sci.">
        <title>Chromosomal-level genome assembly of Melastoma candidum provides insights into trichome evolution.</title>
        <authorList>
            <person name="Zhong Y."/>
            <person name="Wu W."/>
            <person name="Sun C."/>
            <person name="Zou P."/>
            <person name="Liu Y."/>
            <person name="Dai S."/>
            <person name="Zhou R."/>
        </authorList>
    </citation>
    <scope>NUCLEOTIDE SEQUENCE [LARGE SCALE GENOMIC DNA]</scope>
</reference>
<protein>
    <submittedName>
        <fullName evidence="1">Uncharacterized protein</fullName>
    </submittedName>
</protein>
<organism evidence="1 2">
    <name type="scientific">Melastoma candidum</name>
    <dbReference type="NCBI Taxonomy" id="119954"/>
    <lineage>
        <taxon>Eukaryota</taxon>
        <taxon>Viridiplantae</taxon>
        <taxon>Streptophyta</taxon>
        <taxon>Embryophyta</taxon>
        <taxon>Tracheophyta</taxon>
        <taxon>Spermatophyta</taxon>
        <taxon>Magnoliopsida</taxon>
        <taxon>eudicotyledons</taxon>
        <taxon>Gunneridae</taxon>
        <taxon>Pentapetalae</taxon>
        <taxon>rosids</taxon>
        <taxon>malvids</taxon>
        <taxon>Myrtales</taxon>
        <taxon>Melastomataceae</taxon>
        <taxon>Melastomatoideae</taxon>
        <taxon>Melastomateae</taxon>
        <taxon>Melastoma</taxon>
    </lineage>
</organism>
<name>A0ACB9M5E8_9MYRT</name>
<proteinExistence type="predicted"/>
<keyword evidence="2" id="KW-1185">Reference proteome</keyword>
<gene>
    <name evidence="1" type="ORF">MLD38_032612</name>
</gene>
<evidence type="ECO:0000313" key="1">
    <source>
        <dbReference type="EMBL" id="KAI4318960.1"/>
    </source>
</evidence>
<accession>A0ACB9M5E8</accession>